<name>A0ACC0JMZ7_CHOFU</name>
<reference evidence="1 2" key="1">
    <citation type="journal article" date="2022" name="Genome Biol. Evol.">
        <title>The Spruce Budworm Genome: Reconstructing the Evolutionary History of Antifreeze Proteins.</title>
        <authorList>
            <person name="Beliveau C."/>
            <person name="Gagne P."/>
            <person name="Picq S."/>
            <person name="Vernygora O."/>
            <person name="Keeling C.I."/>
            <person name="Pinkney K."/>
            <person name="Doucet D."/>
            <person name="Wen F."/>
            <person name="Johnston J.S."/>
            <person name="Maaroufi H."/>
            <person name="Boyle B."/>
            <person name="Laroche J."/>
            <person name="Dewar K."/>
            <person name="Juretic N."/>
            <person name="Blackburn G."/>
            <person name="Nisole A."/>
            <person name="Brunet B."/>
            <person name="Brandao M."/>
            <person name="Lumley L."/>
            <person name="Duan J."/>
            <person name="Quan G."/>
            <person name="Lucarotti C.J."/>
            <person name="Roe A.D."/>
            <person name="Sperling F.A.H."/>
            <person name="Levesque R.C."/>
            <person name="Cusson M."/>
        </authorList>
    </citation>
    <scope>NUCLEOTIDE SEQUENCE [LARGE SCALE GENOMIC DNA]</scope>
    <source>
        <strain evidence="1">Glfc:IPQL:Cfum</strain>
    </source>
</reference>
<organism evidence="1 2">
    <name type="scientific">Choristoneura fumiferana</name>
    <name type="common">Spruce budworm moth</name>
    <name type="synonym">Archips fumiferana</name>
    <dbReference type="NCBI Taxonomy" id="7141"/>
    <lineage>
        <taxon>Eukaryota</taxon>
        <taxon>Metazoa</taxon>
        <taxon>Ecdysozoa</taxon>
        <taxon>Arthropoda</taxon>
        <taxon>Hexapoda</taxon>
        <taxon>Insecta</taxon>
        <taxon>Pterygota</taxon>
        <taxon>Neoptera</taxon>
        <taxon>Endopterygota</taxon>
        <taxon>Lepidoptera</taxon>
        <taxon>Glossata</taxon>
        <taxon>Ditrysia</taxon>
        <taxon>Tortricoidea</taxon>
        <taxon>Tortricidae</taxon>
        <taxon>Tortricinae</taxon>
        <taxon>Choristoneura</taxon>
    </lineage>
</organism>
<proteinExistence type="predicted"/>
<dbReference type="Proteomes" id="UP001064048">
    <property type="component" value="Chromosome 19"/>
</dbReference>
<evidence type="ECO:0000313" key="2">
    <source>
        <dbReference type="Proteomes" id="UP001064048"/>
    </source>
</evidence>
<keyword evidence="2" id="KW-1185">Reference proteome</keyword>
<evidence type="ECO:0000313" key="1">
    <source>
        <dbReference type="EMBL" id="KAI8425526.1"/>
    </source>
</evidence>
<sequence length="416" mass="45713">MVCFVSGAVCCNIIGHGCLLGFPGVLLPQLHAPGSSIAALLIGRVLHGISFGMFMPLRSVLIGEYTSPKNRGGFLTTIALAQAFGILFVHFVGSVTSFQMAAFISMFFSFISLLMTIYSPESPSWLATQGRYDECRKVFIWLRGHDETPELEKMIKATQVKEEAPTQKQNFLKEMVEVAKKKEFYKPVLLMFAVYIMLQFAGGTLMASYSTKVIELLMGPDVDAHFWMVALDTQRIFFNIIAVYVINKVKIRTMMFATGSLCAGCHLAMASYVYAKINGLLPFDSLWIPGILINLQIVSVAMGMVPLPSVIAGEVFPLQYRSLGGSISLVAVAGTIFLVLKTFPGLISLMGLHGTYTLYSGILTACLVVTYFLLPETRGKTLQQIEEHFRGKPLVDPETEGKELTPLNGSEKKSLP</sequence>
<comment type="caution">
    <text evidence="1">The sequence shown here is derived from an EMBL/GenBank/DDBJ whole genome shotgun (WGS) entry which is preliminary data.</text>
</comment>
<protein>
    <submittedName>
        <fullName evidence="1">Uncharacterized protein</fullName>
    </submittedName>
</protein>
<accession>A0ACC0JMZ7</accession>
<dbReference type="EMBL" id="CM046119">
    <property type="protein sequence ID" value="KAI8425526.1"/>
    <property type="molecule type" value="Genomic_DNA"/>
</dbReference>
<gene>
    <name evidence="1" type="ORF">MSG28_011352</name>
</gene>